<reference evidence="4 5" key="1">
    <citation type="journal article" date="2024" name="Nat. Commun.">
        <title>Phylogenomics reveals the evolutionary origins of lichenization in chlorophyte algae.</title>
        <authorList>
            <person name="Puginier C."/>
            <person name="Libourel C."/>
            <person name="Otte J."/>
            <person name="Skaloud P."/>
            <person name="Haon M."/>
            <person name="Grisel S."/>
            <person name="Petersen M."/>
            <person name="Berrin J.G."/>
            <person name="Delaux P.M."/>
            <person name="Dal Grande F."/>
            <person name="Keller J."/>
        </authorList>
    </citation>
    <scope>NUCLEOTIDE SEQUENCE [LARGE SCALE GENOMIC DNA]</scope>
    <source>
        <strain evidence="4 5">SAG 2043</strain>
    </source>
</reference>
<feature type="domain" description="Trs120/TRAPPC9 N-terminal" evidence="2">
    <location>
        <begin position="18"/>
        <end position="197"/>
    </location>
</feature>
<evidence type="ECO:0000313" key="5">
    <source>
        <dbReference type="Proteomes" id="UP001489004"/>
    </source>
</evidence>
<dbReference type="InterPro" id="IPR058563">
    <property type="entry name" value="Trs120_TRAPPC9_N"/>
</dbReference>
<dbReference type="PANTHER" id="PTHR21512:SF5">
    <property type="entry name" value="TRAFFICKING PROTEIN PARTICLE COMPLEX SUBUNIT 9"/>
    <property type="match status" value="1"/>
</dbReference>
<proteinExistence type="predicted"/>
<evidence type="ECO:0000256" key="1">
    <source>
        <dbReference type="SAM" id="MobiDB-lite"/>
    </source>
</evidence>
<dbReference type="EMBL" id="JALJOR010000011">
    <property type="protein sequence ID" value="KAK9808975.1"/>
    <property type="molecule type" value="Genomic_DNA"/>
</dbReference>
<dbReference type="InterPro" id="IPR013935">
    <property type="entry name" value="Trs120_TRAPPC9"/>
</dbReference>
<feature type="region of interest" description="Disordered" evidence="1">
    <location>
        <begin position="587"/>
        <end position="612"/>
    </location>
</feature>
<comment type="caution">
    <text evidence="4">The sequence shown here is derived from an EMBL/GenBank/DDBJ whole genome shotgun (WGS) entry which is preliminary data.</text>
</comment>
<keyword evidence="5" id="KW-1185">Reference proteome</keyword>
<dbReference type="InterPro" id="IPR058565">
    <property type="entry name" value="Ig_TRAPPC9_Trs120_1st"/>
</dbReference>
<dbReference type="PANTHER" id="PTHR21512">
    <property type="entry name" value="TRAFFICKING PROTEIN PARTICLE COMPLEX SUBUNIT 9"/>
    <property type="match status" value="1"/>
</dbReference>
<protein>
    <submittedName>
        <fullName evidence="4">Uncharacterized protein</fullName>
    </submittedName>
</protein>
<sequence>MAANTAVNRIIEPGVTVFTAAAIQVAVLPIGPIPEDILYQYLSLITRFRQVDLTNVRSFYKEQQKSPFKYFPWKTGSMHFRFLSGESASKPRPLAALHLHRKVLGVIGICHCPLVPDINKAYSRFEQMCRQFPEAFTLRCFAFEPSDAQVDEDRKDKAHLMMFPPVRGAGGMDQLAGHAEVVMTDTAASLLAELERWMLNASPAMLNLNSFADTSDKFIIPSSLVEDLSKRLYNDEELLRKKRYGRLQKAMGDTSLLAGSPADAIEHYNTATELARICNDFVWCAAALEGLAHAKVLESCVASGALRSGKVGGEESPPRNPRIASLMAEDASSLASRTSSGFGGAHFWTALRQTDLERDVRALFAEAKSVVRRKGALPMQVEQDLKLARFLAGLHGQRSRREVSEIVSSMMEAVGQLPLLEDKLLTMMEGAQVMGLVGSARKRVLLLWQAVEFSRASERPNIATLQIARKALEPADDPLEQDDEDEVLQRRHELASGVPRHWASVRCGCMEGVLNTAILAGQHSDVWDAAALLLREHCWDLSAPRQDSLMSTLAAAANQMGMAERKRMGPGPPPLFTFLRPCPLPDHLQPHSLSARQPAKQAPEGPKDPFIYSAFTSKGREREVANTTAVQWVCDETASVEVEICNPTSVGIKIDRLSLEAQHVGDPAVAQRDHNSSSQPSWRPAPVQMWLPAQTQPTKVVLTGVPLVKGLFVIQGCRVTSLGVSWLQRWSARIPSLGRRLLYHPAKTVLELEAADSGGQAQARISAVATLPQLEVKVEGARTATSLRPAAAADSPNAVSIPVSLSSSSQVGAGSADPASETSAAPLTALKGQVLLWHLAVTNTGKLTAALPLLPGARTSVPVLLHAAQLASYTGEDEHKLEFRLEYAGGGAAVAGEAAAVAGTLGRRLQVALQLRVLPSLQLTSVAFLEHQLPHTAPSGEAGAIERQCILEVDVVNRTDLGLEVWLAPRVPPELGSDAWAQAASGPPPSAWPPGTQPLHAMAKQAPARQRVSLAALLSLPHITPETIKIPAQQHADAVRQACAAEICGRMAVYWRRNDPADPGGQAEVGVLPLAQDSVARALTRQALSLLCPCTLHTSFKLQVVQPDGARQVCPLSPVQQVGSTLLDGAVARTALQGVRAHPGQPVEATVQIENRGPHVQTGAMSLACQRCRPAASSEAAAGDEHVVVCGSTSGVRVVLPAGGTVQHSLVLYGIG</sequence>
<dbReference type="GO" id="GO:0005802">
    <property type="term" value="C:trans-Golgi network"/>
    <property type="evidence" value="ECO:0007669"/>
    <property type="project" value="TreeGrafter"/>
</dbReference>
<evidence type="ECO:0000259" key="2">
    <source>
        <dbReference type="Pfam" id="PF08626"/>
    </source>
</evidence>
<dbReference type="Pfam" id="PF26254">
    <property type="entry name" value="Ig_TRAPPC9-Trs120_1st"/>
    <property type="match status" value="1"/>
</dbReference>
<feature type="domain" description="Trs120/TRAPPC9 N-terminal" evidence="2">
    <location>
        <begin position="234"/>
        <end position="297"/>
    </location>
</feature>
<organism evidence="4 5">
    <name type="scientific">[Myrmecia] bisecta</name>
    <dbReference type="NCBI Taxonomy" id="41462"/>
    <lineage>
        <taxon>Eukaryota</taxon>
        <taxon>Viridiplantae</taxon>
        <taxon>Chlorophyta</taxon>
        <taxon>core chlorophytes</taxon>
        <taxon>Trebouxiophyceae</taxon>
        <taxon>Trebouxiales</taxon>
        <taxon>Trebouxiaceae</taxon>
        <taxon>Myrmecia</taxon>
    </lineage>
</organism>
<accession>A0AAW1PGN9</accession>
<dbReference type="Pfam" id="PF08626">
    <property type="entry name" value="TRAPPC9-Trs120"/>
    <property type="match status" value="2"/>
</dbReference>
<evidence type="ECO:0000313" key="4">
    <source>
        <dbReference type="EMBL" id="KAK9808975.1"/>
    </source>
</evidence>
<feature type="domain" description="Trs120/TRAPPC9 first Ig-like" evidence="3">
    <location>
        <begin position="586"/>
        <end position="664"/>
    </location>
</feature>
<evidence type="ECO:0000259" key="3">
    <source>
        <dbReference type="Pfam" id="PF26254"/>
    </source>
</evidence>
<gene>
    <name evidence="4" type="ORF">WJX72_007306</name>
</gene>
<dbReference type="AlphaFoldDB" id="A0AAW1PGN9"/>
<name>A0AAW1PGN9_9CHLO</name>
<dbReference type="Proteomes" id="UP001489004">
    <property type="component" value="Unassembled WGS sequence"/>
</dbReference>